<dbReference type="PANTHER" id="PTHR34985:SF1">
    <property type="entry name" value="SLR0554 PROTEIN"/>
    <property type="match status" value="1"/>
</dbReference>
<dbReference type="AlphaFoldDB" id="A0A6V7DRE1"/>
<name>A0A6V7DRE1_9XANT</name>
<dbReference type="Pfam" id="PF05272">
    <property type="entry name" value="VapE-like_dom"/>
    <property type="match status" value="1"/>
</dbReference>
<dbReference type="PANTHER" id="PTHR34985">
    <property type="entry name" value="SLR0554 PROTEIN"/>
    <property type="match status" value="1"/>
</dbReference>
<dbReference type="EMBL" id="JAWMQI010000028">
    <property type="protein sequence ID" value="MDV7248603.1"/>
    <property type="molecule type" value="Genomic_DNA"/>
</dbReference>
<feature type="region of interest" description="Disordered" evidence="1">
    <location>
        <begin position="1"/>
        <end position="28"/>
    </location>
</feature>
<dbReference type="Proteomes" id="UP001187425">
    <property type="component" value="Unassembled WGS sequence"/>
</dbReference>
<dbReference type="EMBL" id="LR828257">
    <property type="protein sequence ID" value="CAD0339230.1"/>
    <property type="molecule type" value="Genomic_DNA"/>
</dbReference>
<sequence>MTLTKRKTLTVVDGGLGTAPPGGGDHNPDAWKAQLTYNRDRNVEGTLHNLILIMEHDERLAGLWWLNDSSNQVKLERDPPWRGGSREEFIDSDAYELAAWLQHPDRYAMKCSDELVLKSVIAVARRYRRHPIREFLTGLQWDGQPRVESMLVNLFGAADSAYSRRAAQCFMVSAVARVLWFDAKQPSVGAQVDFMLVLEGEQGKRKSSALRAIFGSQWFVETSESPSGKDFYQVIQGAWGVEIGEMDSFSKADVTSVKTAITRRVDKFRAPYERVPRSYRRECVFAGTTNEHQYLRDPTGGRRFLPVRTDGEVLIEAISVQREQLWAEAVHMFDAGFEWWQLPAEAAEEQAARYVGDSWEGRVEKWLDGRMAEDRYPARLKFSAAKVDWATTDEILVHAIGLDPGKHGKPEQMRVAAILKTLGWENHRRRWPDGGREPRWFRAGLTVDEWLAGASREQASQEATDAPDF</sequence>
<accession>A0A6V7DRE1</accession>
<evidence type="ECO:0000313" key="5">
    <source>
        <dbReference type="Proteomes" id="UP000515406"/>
    </source>
</evidence>
<evidence type="ECO:0000313" key="3">
    <source>
        <dbReference type="EMBL" id="CAD0339230.1"/>
    </source>
</evidence>
<keyword evidence="5" id="KW-1185">Reference proteome</keyword>
<proteinExistence type="predicted"/>
<feature type="compositionally biased region" description="Gly residues" evidence="1">
    <location>
        <begin position="14"/>
        <end position="25"/>
    </location>
</feature>
<evidence type="ECO:0000313" key="4">
    <source>
        <dbReference type="EMBL" id="MDV7248603.1"/>
    </source>
</evidence>
<reference evidence="4 6" key="2">
    <citation type="submission" date="2023-10" db="EMBL/GenBank/DDBJ databases">
        <title>A new tool for lettuce pathogen research.</title>
        <authorList>
            <person name="Horton K.N."/>
            <person name="Cseke L.J."/>
            <person name="Badiwe M."/>
            <person name="Tesfaye D."/>
            <person name="Klein A."/>
            <person name="Su J."/>
            <person name="Potnis N."/>
            <person name="Gassmann W."/>
        </authorList>
    </citation>
    <scope>NUCLEOTIDE SEQUENCE [LARGE SCALE GENOMIC DNA]</scope>
    <source>
        <strain evidence="4 6">JSKH1901</strain>
    </source>
</reference>
<evidence type="ECO:0000313" key="6">
    <source>
        <dbReference type="Proteomes" id="UP001187425"/>
    </source>
</evidence>
<dbReference type="EMBL" id="LR828257">
    <property type="protein sequence ID" value="CAD0339238.1"/>
    <property type="molecule type" value="Genomic_DNA"/>
</dbReference>
<gene>
    <name evidence="3" type="ORF">CFBP498_26450</name>
    <name evidence="4" type="ORF">R4K57_09320</name>
</gene>
<dbReference type="InterPro" id="IPR007936">
    <property type="entry name" value="VapE-like_dom"/>
</dbReference>
<feature type="domain" description="Virulence-associated protein E-like" evidence="2">
    <location>
        <begin position="136"/>
        <end position="350"/>
    </location>
</feature>
<evidence type="ECO:0000259" key="2">
    <source>
        <dbReference type="Pfam" id="PF05272"/>
    </source>
</evidence>
<reference evidence="3 5" key="1">
    <citation type="submission" date="2020-07" db="EMBL/GenBank/DDBJ databases">
        <authorList>
            <person name="Pothier F. J."/>
        </authorList>
    </citation>
    <scope>NUCLEOTIDE SEQUENCE [LARGE SCALE GENOMIC DNA]</scope>
    <source>
        <strain evidence="3 5">CFBP 498</strain>
    </source>
</reference>
<organism evidence="3 5">
    <name type="scientific">Xanthomonas hortorum pv. vitians</name>
    <dbReference type="NCBI Taxonomy" id="83224"/>
    <lineage>
        <taxon>Bacteria</taxon>
        <taxon>Pseudomonadati</taxon>
        <taxon>Pseudomonadota</taxon>
        <taxon>Gammaproteobacteria</taxon>
        <taxon>Lysobacterales</taxon>
        <taxon>Lysobacteraceae</taxon>
        <taxon>Xanthomonas</taxon>
    </lineage>
</organism>
<dbReference type="Proteomes" id="UP000515406">
    <property type="component" value="Chromosome"/>
</dbReference>
<dbReference type="RefSeq" id="WP_180313784.1">
    <property type="nucleotide sequence ID" value="NZ_JAJTZG010000144.1"/>
</dbReference>
<protein>
    <submittedName>
        <fullName evidence="4">VapE family protein</fullName>
    </submittedName>
</protein>
<evidence type="ECO:0000256" key="1">
    <source>
        <dbReference type="SAM" id="MobiDB-lite"/>
    </source>
</evidence>